<reference evidence="1" key="1">
    <citation type="submission" date="2018-05" db="EMBL/GenBank/DDBJ databases">
        <authorList>
            <person name="Lanie J.A."/>
            <person name="Ng W.-L."/>
            <person name="Kazmierczak K.M."/>
            <person name="Andrzejewski T.M."/>
            <person name="Davidsen T.M."/>
            <person name="Wayne K.J."/>
            <person name="Tettelin H."/>
            <person name="Glass J.I."/>
            <person name="Rusch D."/>
            <person name="Podicherti R."/>
            <person name="Tsui H.-C.T."/>
            <person name="Winkler M.E."/>
        </authorList>
    </citation>
    <scope>NUCLEOTIDE SEQUENCE</scope>
</reference>
<evidence type="ECO:0000313" key="1">
    <source>
        <dbReference type="EMBL" id="SUZ62360.1"/>
    </source>
</evidence>
<accession>A0A381P688</accession>
<gene>
    <name evidence="1" type="ORF">METZ01_LOCUS15214</name>
</gene>
<proteinExistence type="predicted"/>
<sequence>MTSLRVIRRLRAFAIGIARFGKRMVAFRYGR</sequence>
<dbReference type="EMBL" id="UINC01000865">
    <property type="protein sequence ID" value="SUZ62360.1"/>
    <property type="molecule type" value="Genomic_DNA"/>
</dbReference>
<protein>
    <submittedName>
        <fullName evidence="1">Uncharacterized protein</fullName>
    </submittedName>
</protein>
<name>A0A381P688_9ZZZZ</name>
<organism evidence="1">
    <name type="scientific">marine metagenome</name>
    <dbReference type="NCBI Taxonomy" id="408172"/>
    <lineage>
        <taxon>unclassified sequences</taxon>
        <taxon>metagenomes</taxon>
        <taxon>ecological metagenomes</taxon>
    </lineage>
</organism>
<dbReference type="AlphaFoldDB" id="A0A381P688"/>